<dbReference type="CDD" id="cd03801">
    <property type="entry name" value="GT4_PimA-like"/>
    <property type="match status" value="1"/>
</dbReference>
<sequence>MKINNRRKKKLRDNYMKKTVLFVLDEFHIGGVTTFIKQYADVVKSKGKTIILAFKSNITNPADYFPGSEIIIIDIEQHSGLINRIKYAANFLIHLNRIYRKHDVGIVHFSTPWSALFAILHPKTWTKKRVVTFYGALDLEESSAYLGREQGSRLKISIRIKNILKKKIQEFILTVSHKIITFSTYAKKLIEGYYSKEIGQKVNIIPGYIDVNLNMEIVGKSHRKFTIVNFGRAEPRKGLDLLLEAVYLLKKQTKVKLYIASPVTYWDSLDLFKKYEELNLFDDVHFLHKLNNQQKKYLLSLADIFIMPSKDLETFGMTIIESLAAGVPVIGTPVGAIPEILSKVDSLLVTEKISSKSIYEKLVWYLSLNGTEKLKIKKKGQSVVKKFYSRELVEPLLAKVYADLGY</sequence>
<dbReference type="Pfam" id="PF00534">
    <property type="entry name" value="Glycos_transf_1"/>
    <property type="match status" value="1"/>
</dbReference>
<dbReference type="PANTHER" id="PTHR12526">
    <property type="entry name" value="GLYCOSYLTRANSFERASE"/>
    <property type="match status" value="1"/>
</dbReference>
<evidence type="ECO:0000313" key="3">
    <source>
        <dbReference type="EMBL" id="OGK15915.1"/>
    </source>
</evidence>
<name>A0A1F7GAW6_9BACT</name>
<dbReference type="Gene3D" id="3.40.50.2000">
    <property type="entry name" value="Glycogen Phosphorylase B"/>
    <property type="match status" value="2"/>
</dbReference>
<organism evidence="3 4">
    <name type="scientific">Candidatus Roizmanbacteria bacterium RIFCSPHIGHO2_01_FULL_39_12c</name>
    <dbReference type="NCBI Taxonomy" id="1802031"/>
    <lineage>
        <taxon>Bacteria</taxon>
        <taxon>Candidatus Roizmaniibacteriota</taxon>
    </lineage>
</organism>
<dbReference type="InterPro" id="IPR028098">
    <property type="entry name" value="Glyco_trans_4-like_N"/>
</dbReference>
<comment type="caution">
    <text evidence="3">The sequence shown here is derived from an EMBL/GenBank/DDBJ whole genome shotgun (WGS) entry which is preliminary data.</text>
</comment>
<gene>
    <name evidence="3" type="ORF">A2774_02690</name>
</gene>
<reference evidence="3 4" key="1">
    <citation type="journal article" date="2016" name="Nat. Commun.">
        <title>Thousands of microbial genomes shed light on interconnected biogeochemical processes in an aquifer system.</title>
        <authorList>
            <person name="Anantharaman K."/>
            <person name="Brown C.T."/>
            <person name="Hug L.A."/>
            <person name="Sharon I."/>
            <person name="Castelle C.J."/>
            <person name="Probst A.J."/>
            <person name="Thomas B.C."/>
            <person name="Singh A."/>
            <person name="Wilkins M.J."/>
            <person name="Karaoz U."/>
            <person name="Brodie E.L."/>
            <person name="Williams K.H."/>
            <person name="Hubbard S.S."/>
            <person name="Banfield J.F."/>
        </authorList>
    </citation>
    <scope>NUCLEOTIDE SEQUENCE [LARGE SCALE GENOMIC DNA]</scope>
</reference>
<dbReference type="SUPFAM" id="SSF53756">
    <property type="entry name" value="UDP-Glycosyltransferase/glycogen phosphorylase"/>
    <property type="match status" value="1"/>
</dbReference>
<feature type="domain" description="Glycosyltransferase subfamily 4-like N-terminal" evidence="2">
    <location>
        <begin position="29"/>
        <end position="212"/>
    </location>
</feature>
<dbReference type="EMBL" id="MFZG01000029">
    <property type="protein sequence ID" value="OGK15915.1"/>
    <property type="molecule type" value="Genomic_DNA"/>
</dbReference>
<dbReference type="Pfam" id="PF13439">
    <property type="entry name" value="Glyco_transf_4"/>
    <property type="match status" value="1"/>
</dbReference>
<dbReference type="AlphaFoldDB" id="A0A1F7GAW6"/>
<dbReference type="GO" id="GO:0016757">
    <property type="term" value="F:glycosyltransferase activity"/>
    <property type="evidence" value="ECO:0007669"/>
    <property type="project" value="InterPro"/>
</dbReference>
<proteinExistence type="predicted"/>
<accession>A0A1F7GAW6</accession>
<dbReference type="PANTHER" id="PTHR12526:SF637">
    <property type="entry name" value="GLYCOSYLTRANSFERASE EPSF-RELATED"/>
    <property type="match status" value="1"/>
</dbReference>
<dbReference type="Proteomes" id="UP000177208">
    <property type="component" value="Unassembled WGS sequence"/>
</dbReference>
<dbReference type="InterPro" id="IPR001296">
    <property type="entry name" value="Glyco_trans_1"/>
</dbReference>
<evidence type="ECO:0000313" key="4">
    <source>
        <dbReference type="Proteomes" id="UP000177208"/>
    </source>
</evidence>
<evidence type="ECO:0000259" key="2">
    <source>
        <dbReference type="Pfam" id="PF13439"/>
    </source>
</evidence>
<protein>
    <submittedName>
        <fullName evidence="3">Uncharacterized protein</fullName>
    </submittedName>
</protein>
<feature type="domain" description="Glycosyl transferase family 1" evidence="1">
    <location>
        <begin position="215"/>
        <end position="379"/>
    </location>
</feature>
<evidence type="ECO:0000259" key="1">
    <source>
        <dbReference type="Pfam" id="PF00534"/>
    </source>
</evidence>